<reference evidence="1" key="1">
    <citation type="journal article" date="2014" name="Front. Microbiol.">
        <title>High frequency of phylogenetically diverse reductive dehalogenase-homologous genes in deep subseafloor sedimentary metagenomes.</title>
        <authorList>
            <person name="Kawai M."/>
            <person name="Futagami T."/>
            <person name="Toyoda A."/>
            <person name="Takaki Y."/>
            <person name="Nishi S."/>
            <person name="Hori S."/>
            <person name="Arai W."/>
            <person name="Tsubouchi T."/>
            <person name="Morono Y."/>
            <person name="Uchiyama I."/>
            <person name="Ito T."/>
            <person name="Fujiyama A."/>
            <person name="Inagaki F."/>
            <person name="Takami H."/>
        </authorList>
    </citation>
    <scope>NUCLEOTIDE SEQUENCE</scope>
    <source>
        <strain evidence="1">Expedition CK06-06</strain>
    </source>
</reference>
<gene>
    <name evidence="1" type="ORF">S01H1_51995</name>
</gene>
<feature type="non-terminal residue" evidence="1">
    <location>
        <position position="71"/>
    </location>
</feature>
<name>X0WV81_9ZZZZ</name>
<organism evidence="1">
    <name type="scientific">marine sediment metagenome</name>
    <dbReference type="NCBI Taxonomy" id="412755"/>
    <lineage>
        <taxon>unclassified sequences</taxon>
        <taxon>metagenomes</taxon>
        <taxon>ecological metagenomes</taxon>
    </lineage>
</organism>
<dbReference type="EMBL" id="BARS01033588">
    <property type="protein sequence ID" value="GAG27102.1"/>
    <property type="molecule type" value="Genomic_DNA"/>
</dbReference>
<proteinExistence type="predicted"/>
<comment type="caution">
    <text evidence="1">The sequence shown here is derived from an EMBL/GenBank/DDBJ whole genome shotgun (WGS) entry which is preliminary data.</text>
</comment>
<protein>
    <submittedName>
        <fullName evidence="1">Uncharacterized protein</fullName>
    </submittedName>
</protein>
<evidence type="ECO:0000313" key="1">
    <source>
        <dbReference type="EMBL" id="GAG27102.1"/>
    </source>
</evidence>
<sequence length="71" mass="8201">MADIAQHLLKQSKTVVAIYAHYKEVGDAEPVRGYLGASIIGHPCERYLWYVFRQCCKPEFDGRMHRLFETG</sequence>
<accession>X0WV81</accession>
<dbReference type="AlphaFoldDB" id="X0WV81"/>